<dbReference type="PROSITE" id="PS01305">
    <property type="entry name" value="MOAA_NIFB_PQQE"/>
    <property type="match status" value="1"/>
</dbReference>
<proteinExistence type="predicted"/>
<reference evidence="9 10" key="1">
    <citation type="submission" date="2018-06" db="EMBL/GenBank/DDBJ databases">
        <authorList>
            <consortium name="Pathogen Informatics"/>
            <person name="Doyle S."/>
        </authorList>
    </citation>
    <scope>NUCLEOTIDE SEQUENCE [LARGE SCALE GENOMIC DNA]</scope>
    <source>
        <strain evidence="9 10">NCTC9836</strain>
    </source>
</reference>
<dbReference type="InterPro" id="IPR058240">
    <property type="entry name" value="rSAM_sf"/>
</dbReference>
<dbReference type="InterPro" id="IPR007197">
    <property type="entry name" value="rSAM"/>
</dbReference>
<evidence type="ECO:0000256" key="6">
    <source>
        <dbReference type="ARBA" id="ARBA00023004"/>
    </source>
</evidence>
<dbReference type="CDD" id="cd01335">
    <property type="entry name" value="Radical_SAM"/>
    <property type="match status" value="1"/>
</dbReference>
<dbReference type="GO" id="GO:0016491">
    <property type="term" value="F:oxidoreductase activity"/>
    <property type="evidence" value="ECO:0007669"/>
    <property type="project" value="UniProtKB-KW"/>
</dbReference>
<dbReference type="EMBL" id="UFWZ01000001">
    <property type="protein sequence ID" value="SUY45373.1"/>
    <property type="molecule type" value="Genomic_DNA"/>
</dbReference>
<evidence type="ECO:0000256" key="5">
    <source>
        <dbReference type="ARBA" id="ARBA00023002"/>
    </source>
</evidence>
<dbReference type="PANTHER" id="PTHR11228:SF7">
    <property type="entry name" value="PQQA PEPTIDE CYCLASE"/>
    <property type="match status" value="1"/>
</dbReference>
<evidence type="ECO:0000313" key="10">
    <source>
        <dbReference type="Proteomes" id="UP000254664"/>
    </source>
</evidence>
<dbReference type="SFLD" id="SFLDG01067">
    <property type="entry name" value="SPASM/twitch_domain_containing"/>
    <property type="match status" value="1"/>
</dbReference>
<keyword evidence="6" id="KW-0408">Iron</keyword>
<keyword evidence="5" id="KW-0560">Oxidoreductase</keyword>
<keyword evidence="2" id="KW-0004">4Fe-4S</keyword>
<keyword evidence="4" id="KW-0479">Metal-binding</keyword>
<dbReference type="PROSITE" id="PS51918">
    <property type="entry name" value="RADICAL_SAM"/>
    <property type="match status" value="1"/>
</dbReference>
<dbReference type="InterPro" id="IPR000385">
    <property type="entry name" value="MoaA_NifB_PqqE_Fe-S-bd_CS"/>
</dbReference>
<dbReference type="SFLD" id="SFLDS00029">
    <property type="entry name" value="Radical_SAM"/>
    <property type="match status" value="1"/>
</dbReference>
<dbReference type="PANTHER" id="PTHR11228">
    <property type="entry name" value="RADICAL SAM DOMAIN PROTEIN"/>
    <property type="match status" value="1"/>
</dbReference>
<dbReference type="GO" id="GO:0051539">
    <property type="term" value="F:4 iron, 4 sulfur cluster binding"/>
    <property type="evidence" value="ECO:0007669"/>
    <property type="project" value="UniProtKB-KW"/>
</dbReference>
<dbReference type="Proteomes" id="UP000254664">
    <property type="component" value="Unassembled WGS sequence"/>
</dbReference>
<keyword evidence="7" id="KW-0411">Iron-sulfur</keyword>
<dbReference type="SUPFAM" id="SSF102114">
    <property type="entry name" value="Radical SAM enzymes"/>
    <property type="match status" value="1"/>
</dbReference>
<evidence type="ECO:0000256" key="2">
    <source>
        <dbReference type="ARBA" id="ARBA00022485"/>
    </source>
</evidence>
<evidence type="ECO:0000256" key="4">
    <source>
        <dbReference type="ARBA" id="ARBA00022723"/>
    </source>
</evidence>
<dbReference type="Gene3D" id="3.20.20.70">
    <property type="entry name" value="Aldolase class I"/>
    <property type="match status" value="1"/>
</dbReference>
<dbReference type="RefSeq" id="WP_172556227.1">
    <property type="nucleotide sequence ID" value="NZ_UFWZ01000001.1"/>
</dbReference>
<evidence type="ECO:0000256" key="1">
    <source>
        <dbReference type="ARBA" id="ARBA00001966"/>
    </source>
</evidence>
<evidence type="ECO:0000313" key="9">
    <source>
        <dbReference type="EMBL" id="SUY45373.1"/>
    </source>
</evidence>
<evidence type="ECO:0000256" key="7">
    <source>
        <dbReference type="ARBA" id="ARBA00023014"/>
    </source>
</evidence>
<gene>
    <name evidence="9" type="primary">moaA_2</name>
    <name evidence="9" type="ORF">NCTC9836_00256</name>
</gene>
<protein>
    <submittedName>
        <fullName evidence="9">Radical SAM family protein</fullName>
    </submittedName>
</protein>
<sequence>MYVDFDITPYCNINCSFCYAEAEESNNKGIDLLNLKEFDRIFQEFDDIGIMRVGFEGGEPFLRKDWYDIFKLADEHYFNYFINTNATLIDSAVAKKIKEINVDKICVSLDGSNSHIHDLSRGKNGTFGLIIRGIQNLVKENISLDGVITLSKYNKDDIVNILDLMKSLGINID</sequence>
<feature type="domain" description="Radical SAM core" evidence="8">
    <location>
        <begin position="1"/>
        <end position="173"/>
    </location>
</feature>
<dbReference type="InterPro" id="IPR013785">
    <property type="entry name" value="Aldolase_TIM"/>
</dbReference>
<dbReference type="AlphaFoldDB" id="A0A381J4Q9"/>
<keyword evidence="10" id="KW-1185">Reference proteome</keyword>
<organism evidence="9 10">
    <name type="scientific">Clostridium putrefaciens</name>
    <dbReference type="NCBI Taxonomy" id="99675"/>
    <lineage>
        <taxon>Bacteria</taxon>
        <taxon>Bacillati</taxon>
        <taxon>Bacillota</taxon>
        <taxon>Clostridia</taxon>
        <taxon>Eubacteriales</taxon>
        <taxon>Clostridiaceae</taxon>
        <taxon>Clostridium</taxon>
    </lineage>
</organism>
<evidence type="ECO:0000256" key="3">
    <source>
        <dbReference type="ARBA" id="ARBA00022691"/>
    </source>
</evidence>
<accession>A0A381J4Q9</accession>
<comment type="cofactor">
    <cofactor evidence="1">
        <name>[4Fe-4S] cluster</name>
        <dbReference type="ChEBI" id="CHEBI:49883"/>
    </cofactor>
</comment>
<name>A0A381J4Q9_9CLOT</name>
<dbReference type="GO" id="GO:0046872">
    <property type="term" value="F:metal ion binding"/>
    <property type="evidence" value="ECO:0007669"/>
    <property type="project" value="UniProtKB-KW"/>
</dbReference>
<evidence type="ECO:0000259" key="8">
    <source>
        <dbReference type="PROSITE" id="PS51918"/>
    </source>
</evidence>
<keyword evidence="3" id="KW-0949">S-adenosyl-L-methionine</keyword>
<dbReference type="Pfam" id="PF04055">
    <property type="entry name" value="Radical_SAM"/>
    <property type="match status" value="1"/>
</dbReference>
<dbReference type="InterPro" id="IPR050377">
    <property type="entry name" value="Radical_SAM_PqqE_MftC-like"/>
</dbReference>